<evidence type="ECO:0008006" key="3">
    <source>
        <dbReference type="Google" id="ProtNLM"/>
    </source>
</evidence>
<organism evidence="1 2">
    <name type="scientific">Pseudobacillus wudalianchiensis</name>
    <dbReference type="NCBI Taxonomy" id="1743143"/>
    <lineage>
        <taxon>Bacteria</taxon>
        <taxon>Bacillati</taxon>
        <taxon>Bacillota</taxon>
        <taxon>Bacilli</taxon>
        <taxon>Bacillales</taxon>
        <taxon>Bacillaceae</taxon>
        <taxon>Pseudobacillus</taxon>
    </lineage>
</organism>
<evidence type="ECO:0000313" key="2">
    <source>
        <dbReference type="Proteomes" id="UP000092578"/>
    </source>
</evidence>
<comment type="caution">
    <text evidence="1">The sequence shown here is derived from an EMBL/GenBank/DDBJ whole genome shotgun (WGS) entry which is preliminary data.</text>
</comment>
<dbReference type="RefSeq" id="WP_065410748.1">
    <property type="nucleotide sequence ID" value="NZ_MAYT01000023.1"/>
</dbReference>
<keyword evidence="2" id="KW-1185">Reference proteome</keyword>
<dbReference type="AlphaFoldDB" id="A0A1B9AU58"/>
<sequence>MYADHHHTVSIVDFERVNDKSVFVEVAGYDAEKGREFEGIVKFLDGMLYGDLVHNQRSTLSSSCRSLVRSKLLNDYQEGKFN</sequence>
<dbReference type="EMBL" id="MAYT01000023">
    <property type="protein sequence ID" value="OCA87301.1"/>
    <property type="molecule type" value="Genomic_DNA"/>
</dbReference>
<gene>
    <name evidence="1" type="ORF">A8F95_08620</name>
</gene>
<proteinExistence type="predicted"/>
<evidence type="ECO:0000313" key="1">
    <source>
        <dbReference type="EMBL" id="OCA87301.1"/>
    </source>
</evidence>
<dbReference type="Proteomes" id="UP000092578">
    <property type="component" value="Unassembled WGS sequence"/>
</dbReference>
<accession>A0A1B9AU58</accession>
<reference evidence="2" key="1">
    <citation type="submission" date="2016-05" db="EMBL/GenBank/DDBJ databases">
        <authorList>
            <person name="Liu B."/>
            <person name="Wang J."/>
            <person name="Zhu Y."/>
            <person name="Liu G."/>
            <person name="Chen Q."/>
            <person name="Chen Z."/>
            <person name="Lan J."/>
            <person name="Che J."/>
            <person name="Ge C."/>
            <person name="Shi H."/>
            <person name="Pan Z."/>
            <person name="Liu X."/>
        </authorList>
    </citation>
    <scope>NUCLEOTIDE SEQUENCE [LARGE SCALE GENOMIC DNA]</scope>
    <source>
        <strain evidence="2">FJAT-27215</strain>
    </source>
</reference>
<name>A0A1B9AU58_9BACI</name>
<protein>
    <recommendedName>
        <fullName evidence="3">DUF3870 domain-containing protein</fullName>
    </recommendedName>
</protein>